<proteinExistence type="predicted"/>
<feature type="signal peptide" evidence="1">
    <location>
        <begin position="1"/>
        <end position="19"/>
    </location>
</feature>
<feature type="chain" id="PRO_5007292830" description="Extracellular membrane protein CFEM domain-containing protein" evidence="1">
    <location>
        <begin position="20"/>
        <end position="357"/>
    </location>
</feature>
<dbReference type="AlphaFoldDB" id="A0A136IMF1"/>
<evidence type="ECO:0000256" key="1">
    <source>
        <dbReference type="SAM" id="SignalP"/>
    </source>
</evidence>
<protein>
    <recommendedName>
        <fullName evidence="4">Extracellular membrane protein CFEM domain-containing protein</fullName>
    </recommendedName>
</protein>
<evidence type="ECO:0000313" key="2">
    <source>
        <dbReference type="EMBL" id="KXJ86113.1"/>
    </source>
</evidence>
<dbReference type="EMBL" id="KQ964270">
    <property type="protein sequence ID" value="KXJ86113.1"/>
    <property type="molecule type" value="Genomic_DNA"/>
</dbReference>
<reference evidence="3" key="1">
    <citation type="submission" date="2016-02" db="EMBL/GenBank/DDBJ databases">
        <title>Draft genome sequence of Microdochium bolleyi, a fungal endophyte of beachgrass.</title>
        <authorList>
            <consortium name="DOE Joint Genome Institute"/>
            <person name="David A.S."/>
            <person name="May G."/>
            <person name="Haridas S."/>
            <person name="Lim J."/>
            <person name="Wang M."/>
            <person name="Labutti K."/>
            <person name="Lipzen A."/>
            <person name="Barry K."/>
            <person name="Grigoriev I.V."/>
        </authorList>
    </citation>
    <scope>NUCLEOTIDE SEQUENCE [LARGE SCALE GENOMIC DNA]</scope>
    <source>
        <strain evidence="3">J235TASD1</strain>
    </source>
</reference>
<sequence length="357" mass="36619">MAPAYLIGSWMVLASHALASVGHHHHHHAHLHHVRHEPLAVPMMTLPVPTEVVGGGLVLDNGRAAQTTAPASLGDSCGEVNEQIVGCSDIIPNFNKADAQQIGQCLCCDGTKFRPKLFEGKAAQCASHIKGLAPQSTDAINQWAGLATFCGPKGPAGDMAGVCTKSYTYKPPAPKTIANVAPPVSAAMEPACKALEAMGKSCMQETPGFGMLPQKSQALCYCYSSSTQTQVWIPDRLDKHATKCASWASVAGQSSLENAASQLIGFCHNYGDFIGSGAAQVTVAAAALPTLGLGGPSTSPAALAQHIDTASQTPAPGPTAADSMTSPTPTSAAASVRCLASWAVCAGALAWASWLGA</sequence>
<name>A0A136IMF1_9PEZI</name>
<keyword evidence="1" id="KW-0732">Signal</keyword>
<gene>
    <name evidence="2" type="ORF">Micbo1qcDRAFT_168691</name>
</gene>
<evidence type="ECO:0008006" key="4">
    <source>
        <dbReference type="Google" id="ProtNLM"/>
    </source>
</evidence>
<dbReference type="InParanoid" id="A0A136IMF1"/>
<keyword evidence="3" id="KW-1185">Reference proteome</keyword>
<evidence type="ECO:0000313" key="3">
    <source>
        <dbReference type="Proteomes" id="UP000070501"/>
    </source>
</evidence>
<dbReference type="Proteomes" id="UP000070501">
    <property type="component" value="Unassembled WGS sequence"/>
</dbReference>
<organism evidence="2 3">
    <name type="scientific">Microdochium bolleyi</name>
    <dbReference type="NCBI Taxonomy" id="196109"/>
    <lineage>
        <taxon>Eukaryota</taxon>
        <taxon>Fungi</taxon>
        <taxon>Dikarya</taxon>
        <taxon>Ascomycota</taxon>
        <taxon>Pezizomycotina</taxon>
        <taxon>Sordariomycetes</taxon>
        <taxon>Xylariomycetidae</taxon>
        <taxon>Xylariales</taxon>
        <taxon>Microdochiaceae</taxon>
        <taxon>Microdochium</taxon>
    </lineage>
</organism>
<accession>A0A136IMF1</accession>
<dbReference type="OrthoDB" id="10397424at2759"/>